<feature type="domain" description="Knottins-like" evidence="6">
    <location>
        <begin position="93"/>
        <end position="138"/>
    </location>
</feature>
<keyword evidence="8" id="KW-1185">Reference proteome</keyword>
<dbReference type="InterPro" id="IPR008176">
    <property type="entry name" value="Defensin_plant"/>
</dbReference>
<evidence type="ECO:0000313" key="7">
    <source>
        <dbReference type="EMBL" id="KAJ9537260.1"/>
    </source>
</evidence>
<dbReference type="PANTHER" id="PTHR33147">
    <property type="entry name" value="DEFENSIN-LIKE PROTEIN 1"/>
    <property type="match status" value="1"/>
</dbReference>
<dbReference type="Pfam" id="PF00304">
    <property type="entry name" value="Gamma-thionin"/>
    <property type="match status" value="2"/>
</dbReference>
<feature type="signal peptide" evidence="5">
    <location>
        <begin position="1"/>
        <end position="24"/>
    </location>
</feature>
<dbReference type="InterPro" id="IPR036574">
    <property type="entry name" value="Scorpion_toxin-like_sf"/>
</dbReference>
<dbReference type="PRINTS" id="PR00288">
    <property type="entry name" value="PUROTHIONIN"/>
</dbReference>
<evidence type="ECO:0000256" key="2">
    <source>
        <dbReference type="ARBA" id="ARBA00022525"/>
    </source>
</evidence>
<dbReference type="EMBL" id="JARYMX010000008">
    <property type="protein sequence ID" value="KAJ9537260.1"/>
    <property type="molecule type" value="Genomic_DNA"/>
</dbReference>
<keyword evidence="4" id="KW-1015">Disulfide bond</keyword>
<organism evidence="7 8">
    <name type="scientific">Centaurea solstitialis</name>
    <name type="common">yellow star-thistle</name>
    <dbReference type="NCBI Taxonomy" id="347529"/>
    <lineage>
        <taxon>Eukaryota</taxon>
        <taxon>Viridiplantae</taxon>
        <taxon>Streptophyta</taxon>
        <taxon>Embryophyta</taxon>
        <taxon>Tracheophyta</taxon>
        <taxon>Spermatophyta</taxon>
        <taxon>Magnoliopsida</taxon>
        <taxon>eudicotyledons</taxon>
        <taxon>Gunneridae</taxon>
        <taxon>Pentapetalae</taxon>
        <taxon>asterids</taxon>
        <taxon>campanulids</taxon>
        <taxon>Asterales</taxon>
        <taxon>Asteraceae</taxon>
        <taxon>Carduoideae</taxon>
        <taxon>Cardueae</taxon>
        <taxon>Centaureinae</taxon>
        <taxon>Centaurea</taxon>
    </lineage>
</organism>
<evidence type="ECO:0000259" key="6">
    <source>
        <dbReference type="SMART" id="SM00505"/>
    </source>
</evidence>
<evidence type="ECO:0000256" key="3">
    <source>
        <dbReference type="ARBA" id="ARBA00022729"/>
    </source>
</evidence>
<feature type="domain" description="Knottins-like" evidence="6">
    <location>
        <begin position="26"/>
        <end position="64"/>
    </location>
</feature>
<feature type="chain" id="PRO_5041415753" description="Knottins-like domain-containing protein" evidence="5">
    <location>
        <begin position="25"/>
        <end position="138"/>
    </location>
</feature>
<evidence type="ECO:0000256" key="4">
    <source>
        <dbReference type="ARBA" id="ARBA00023157"/>
    </source>
</evidence>
<dbReference type="Gene3D" id="3.30.30.10">
    <property type="entry name" value="Knottin, scorpion toxin-like"/>
    <property type="match status" value="2"/>
</dbReference>
<dbReference type="PROSITE" id="PS00940">
    <property type="entry name" value="GAMMA_THIONIN"/>
    <property type="match status" value="2"/>
</dbReference>
<keyword evidence="2" id="KW-0964">Secreted</keyword>
<evidence type="ECO:0000313" key="8">
    <source>
        <dbReference type="Proteomes" id="UP001172457"/>
    </source>
</evidence>
<gene>
    <name evidence="7" type="ORF">OSB04_029993</name>
</gene>
<protein>
    <recommendedName>
        <fullName evidence="6">Knottins-like domain-containing protein</fullName>
    </recommendedName>
</protein>
<evidence type="ECO:0000256" key="1">
    <source>
        <dbReference type="ARBA" id="ARBA00004613"/>
    </source>
</evidence>
<evidence type="ECO:0000256" key="5">
    <source>
        <dbReference type="SAM" id="SignalP"/>
    </source>
</evidence>
<dbReference type="PANTHER" id="PTHR33147:SF133">
    <property type="entry name" value="DEFENSIN-LIKE PROTEIN 6-RELATED"/>
    <property type="match status" value="1"/>
</dbReference>
<dbReference type="GO" id="GO:0006952">
    <property type="term" value="P:defense response"/>
    <property type="evidence" value="ECO:0007669"/>
    <property type="project" value="InterPro"/>
</dbReference>
<dbReference type="SUPFAM" id="SSF57095">
    <property type="entry name" value="Scorpion toxin-like"/>
    <property type="match status" value="2"/>
</dbReference>
<accession>A0AA38W3E1</accession>
<dbReference type="Proteomes" id="UP001172457">
    <property type="component" value="Chromosome 8"/>
</dbReference>
<proteinExistence type="predicted"/>
<reference evidence="7" key="1">
    <citation type="submission" date="2023-03" db="EMBL/GenBank/DDBJ databases">
        <title>Chromosome-scale reference genome and RAD-based genetic map of yellow starthistle (Centaurea solstitialis) reveal putative structural variation and QTLs associated with invader traits.</title>
        <authorList>
            <person name="Reatini B."/>
            <person name="Cang F.A."/>
            <person name="Jiang Q."/>
            <person name="Mckibben M.T.W."/>
            <person name="Barker M.S."/>
            <person name="Rieseberg L.H."/>
            <person name="Dlugosch K.M."/>
        </authorList>
    </citation>
    <scope>NUCLEOTIDE SEQUENCE</scope>
    <source>
        <strain evidence="7">CAN-66</strain>
        <tissue evidence="7">Leaf</tissue>
    </source>
</reference>
<sequence>MASKAFTIIFMVFILFASQWGAEARKCESQSHRYHGACLHDHNCALVCRNEGFSGGNLSIIVAPDMATKTITSLFFMLLLLLASSQLGAEGRMCQSQSHGFHGTCLRDHNCALVCRNEGFSGGKCRGFRRRCFCTRTC</sequence>
<comment type="subcellular location">
    <subcellularLocation>
        <location evidence="1">Secreted</location>
    </subcellularLocation>
</comment>
<dbReference type="CDD" id="cd00107">
    <property type="entry name" value="Knot1"/>
    <property type="match status" value="1"/>
</dbReference>
<dbReference type="GO" id="GO:0005576">
    <property type="term" value="C:extracellular region"/>
    <property type="evidence" value="ECO:0007669"/>
    <property type="project" value="UniProtKB-SubCell"/>
</dbReference>
<keyword evidence="3 5" id="KW-0732">Signal</keyword>
<dbReference type="InterPro" id="IPR003614">
    <property type="entry name" value="Knottins"/>
</dbReference>
<name>A0AA38W3E1_9ASTR</name>
<dbReference type="AlphaFoldDB" id="A0AA38W3E1"/>
<comment type="caution">
    <text evidence="7">The sequence shown here is derived from an EMBL/GenBank/DDBJ whole genome shotgun (WGS) entry which is preliminary data.</text>
</comment>
<dbReference type="SMART" id="SM00505">
    <property type="entry name" value="Knot1"/>
    <property type="match status" value="2"/>
</dbReference>